<reference evidence="2" key="2">
    <citation type="submission" date="2014-07" db="EMBL/GenBank/DDBJ databases">
        <authorList>
            <person name="Hull J."/>
        </authorList>
    </citation>
    <scope>NUCLEOTIDE SEQUENCE</scope>
</reference>
<dbReference type="EMBL" id="GBHO01042604">
    <property type="protein sequence ID" value="JAG01000.1"/>
    <property type="molecule type" value="Transcribed_RNA"/>
</dbReference>
<reference evidence="2" key="1">
    <citation type="journal article" date="2014" name="PLoS ONE">
        <title>Transcriptome-Based Identification of ABC Transporters in the Western Tarnished Plant Bug Lygus hesperus.</title>
        <authorList>
            <person name="Hull J.J."/>
            <person name="Chaney K."/>
            <person name="Geib S.M."/>
            <person name="Fabrick J.A."/>
            <person name="Brent C.S."/>
            <person name="Walsh D."/>
            <person name="Lavine L.C."/>
        </authorList>
    </citation>
    <scope>NUCLEOTIDE SEQUENCE</scope>
</reference>
<proteinExistence type="predicted"/>
<organism evidence="2">
    <name type="scientific">Lygus hesperus</name>
    <name type="common">Western plant bug</name>
    <dbReference type="NCBI Taxonomy" id="30085"/>
    <lineage>
        <taxon>Eukaryota</taxon>
        <taxon>Metazoa</taxon>
        <taxon>Ecdysozoa</taxon>
        <taxon>Arthropoda</taxon>
        <taxon>Hexapoda</taxon>
        <taxon>Insecta</taxon>
        <taxon>Pterygota</taxon>
        <taxon>Neoptera</taxon>
        <taxon>Paraneoptera</taxon>
        <taxon>Hemiptera</taxon>
        <taxon>Heteroptera</taxon>
        <taxon>Panheteroptera</taxon>
        <taxon>Cimicomorpha</taxon>
        <taxon>Miridae</taxon>
        <taxon>Mirini</taxon>
        <taxon>Lygus</taxon>
    </lineage>
</organism>
<evidence type="ECO:0000313" key="2">
    <source>
        <dbReference type="EMBL" id="JAG01003.1"/>
    </source>
</evidence>
<protein>
    <submittedName>
        <fullName evidence="2">Uncharacterized protein</fullName>
    </submittedName>
</protein>
<gene>
    <name evidence="1" type="ORF">CM83_61650</name>
    <name evidence="2" type="ORF">CM83_61655</name>
</gene>
<name>A0A0A9W3H9_LYGHE</name>
<dbReference type="EMBL" id="GBHO01042601">
    <property type="protein sequence ID" value="JAG01003.1"/>
    <property type="molecule type" value="Transcribed_RNA"/>
</dbReference>
<evidence type="ECO:0000313" key="1">
    <source>
        <dbReference type="EMBL" id="JAG01000.1"/>
    </source>
</evidence>
<dbReference type="AlphaFoldDB" id="A0A0A9W3H9"/>
<sequence>MAAMQNYAMLNGGVGLIPGQVPVIPPIPGAPGIQLPVTAMPPLPTVAAPLPPPVPVAVMPPLPTAPLPPAQPQVDEGTGLGGTAVSQLIFADRHNRVQDRYFCARFQAGRDADSW</sequence>
<accession>A0A0A9W3H9</accession>